<evidence type="ECO:0000313" key="3">
    <source>
        <dbReference type="Proteomes" id="UP001208624"/>
    </source>
</evidence>
<feature type="domain" description="RES" evidence="1">
    <location>
        <begin position="199"/>
        <end position="363"/>
    </location>
</feature>
<reference evidence="2" key="1">
    <citation type="submission" date="2023-06" db="EMBL/GenBank/DDBJ databases">
        <title>Deciphering the underlying mechanisms mediating the transmission of blaNDM gene from human to animals in China.</title>
        <authorList>
            <person name="Chen K."/>
            <person name="Chen S."/>
        </authorList>
    </citation>
    <scope>NUCLEOTIDE SEQUENCE</scope>
    <source>
        <strain evidence="2">1199</strain>
    </source>
</reference>
<dbReference type="AlphaFoldDB" id="A0AAP2ZVR1"/>
<organism evidence="2 3">
    <name type="scientific">Escherichia coli</name>
    <dbReference type="NCBI Taxonomy" id="562"/>
    <lineage>
        <taxon>Bacteria</taxon>
        <taxon>Pseudomonadati</taxon>
        <taxon>Pseudomonadota</taxon>
        <taxon>Gammaproteobacteria</taxon>
        <taxon>Enterobacterales</taxon>
        <taxon>Enterobacteriaceae</taxon>
        <taxon>Escherichia</taxon>
    </lineage>
</organism>
<dbReference type="InterPro" id="IPR041206">
    <property type="entry name" value="HEPN/RES_NTD1"/>
</dbReference>
<dbReference type="RefSeq" id="WP_024218866.1">
    <property type="nucleotide sequence ID" value="NZ_CYBJ01000027.1"/>
</dbReference>
<name>A0AAP2ZVR1_ECOLX</name>
<sequence length="443" mass="50794">MNEEKYICHRCVGEEYVRLVIKKTGNANNDCNYCGRKLKSIKLEVLAEMVHNVFIEYYEQPDDGEFYNDSGDTATSIIQDELIIEEEPADDIFNVMQDIYNDYHGIDVVYDECFNYVRVNRVNNSLGWAWEKMEQSLKSEARYFNKHVKEFLDELFSDIERMRTGESRQAINDVGSDVIFYRARAFENYEDVQEALEHPERYFGPPPQALARSGRMNAHGIPVFYGATSPSIAVSEIRPVVGNFVVVVPFRPIRNLKILDISALNDLSNIKGSIFDPYVTGHNEKVSFMRTLARKLTMPVSGRKPEDEYLITQAVSEYLALSDKFSLDGISFESTQHSGDEPEDIGHHNVVLFRKSSRILNSESNEKSFQVDLFENVEDDNYIFSPAIHPINKNKTRRTLSSSFSIDKHLCALELMPDGIVFHRVKGVKYYTDSIDVKSDGML</sequence>
<dbReference type="Pfam" id="PF08808">
    <property type="entry name" value="RES"/>
    <property type="match status" value="1"/>
</dbReference>
<dbReference type="Proteomes" id="UP001208624">
    <property type="component" value="Unassembled WGS sequence"/>
</dbReference>
<evidence type="ECO:0000259" key="1">
    <source>
        <dbReference type="SMART" id="SM00953"/>
    </source>
</evidence>
<protein>
    <submittedName>
        <fullName evidence="2">RES domain-containing protein</fullName>
    </submittedName>
</protein>
<dbReference type="EMBL" id="JAOVKC010000006">
    <property type="protein sequence ID" value="MCV5621557.1"/>
    <property type="molecule type" value="Genomic_DNA"/>
</dbReference>
<dbReference type="InterPro" id="IPR014914">
    <property type="entry name" value="RES_dom"/>
</dbReference>
<accession>A0AAP2ZVR1</accession>
<proteinExistence type="predicted"/>
<comment type="caution">
    <text evidence="2">The sequence shown here is derived from an EMBL/GenBank/DDBJ whole genome shotgun (WGS) entry which is preliminary data.</text>
</comment>
<dbReference type="Pfam" id="PF18870">
    <property type="entry name" value="HEPN_RES_NTD1"/>
    <property type="match status" value="1"/>
</dbReference>
<dbReference type="SMART" id="SM00953">
    <property type="entry name" value="RES"/>
    <property type="match status" value="1"/>
</dbReference>
<evidence type="ECO:0000313" key="2">
    <source>
        <dbReference type="EMBL" id="MCV5621557.1"/>
    </source>
</evidence>
<gene>
    <name evidence="2" type="ORF">OFN31_07195</name>
</gene>